<evidence type="ECO:0000313" key="1">
    <source>
        <dbReference type="EMBL" id="OLR89535.1"/>
    </source>
</evidence>
<proteinExistence type="predicted"/>
<evidence type="ECO:0000313" key="2">
    <source>
        <dbReference type="Proteomes" id="UP000186040"/>
    </source>
</evidence>
<gene>
    <name evidence="1" type="ORF">BJP25_05510</name>
</gene>
<comment type="caution">
    <text evidence="1">The sequence shown here is derived from an EMBL/GenBank/DDBJ whole genome shotgun (WGS) entry which is preliminary data.</text>
</comment>
<protein>
    <recommendedName>
        <fullName evidence="3">DNA-binding protein</fullName>
    </recommendedName>
</protein>
<dbReference type="STRING" id="1193682.BJP25_05510"/>
<accession>A0A1Q9LC02</accession>
<sequence length="88" mass="10068">MTNQQPLVYSVHQTASQLGVDPATPYRAIREDAFPALKIRSRYAVPTKAMEMLMDEAVDRGGLVDVAELVRQRRDEKELNRLSPGWRR</sequence>
<name>A0A1Q9LC02_9PSEU</name>
<dbReference type="OrthoDB" id="3389529at2"/>
<dbReference type="EMBL" id="MKQR01000032">
    <property type="protein sequence ID" value="OLR89535.1"/>
    <property type="molecule type" value="Genomic_DNA"/>
</dbReference>
<dbReference type="Proteomes" id="UP000186040">
    <property type="component" value="Unassembled WGS sequence"/>
</dbReference>
<reference evidence="1 2" key="1">
    <citation type="submission" date="2016-10" db="EMBL/GenBank/DDBJ databases">
        <title>The Draft Genome Sequence of Actinokineospora bangkokensis 44EHWT reveals the biosynthetic pathway of antifungal compounds Thailandins with unusual extender unit butylmalonyl-CoA.</title>
        <authorList>
            <person name="Greule A."/>
            <person name="Intra B."/>
            <person name="Flemming S."/>
            <person name="Rommel M.G."/>
            <person name="Panbangred W."/>
            <person name="Bechthold A."/>
        </authorList>
    </citation>
    <scope>NUCLEOTIDE SEQUENCE [LARGE SCALE GENOMIC DNA]</scope>
    <source>
        <strain evidence="1 2">44EHW</strain>
    </source>
</reference>
<dbReference type="AlphaFoldDB" id="A0A1Q9LC02"/>
<evidence type="ECO:0008006" key="3">
    <source>
        <dbReference type="Google" id="ProtNLM"/>
    </source>
</evidence>
<dbReference type="RefSeq" id="WP_075978719.1">
    <property type="nucleotide sequence ID" value="NZ_MKQR01000032.1"/>
</dbReference>
<organism evidence="1 2">
    <name type="scientific">Actinokineospora bangkokensis</name>
    <dbReference type="NCBI Taxonomy" id="1193682"/>
    <lineage>
        <taxon>Bacteria</taxon>
        <taxon>Bacillati</taxon>
        <taxon>Actinomycetota</taxon>
        <taxon>Actinomycetes</taxon>
        <taxon>Pseudonocardiales</taxon>
        <taxon>Pseudonocardiaceae</taxon>
        <taxon>Actinokineospora</taxon>
    </lineage>
</organism>
<keyword evidence="2" id="KW-1185">Reference proteome</keyword>